<proteinExistence type="inferred from homology"/>
<dbReference type="EMBL" id="CP035492">
    <property type="protein sequence ID" value="QAY65294.1"/>
    <property type="molecule type" value="Genomic_DNA"/>
</dbReference>
<dbReference type="InterPro" id="IPR013525">
    <property type="entry name" value="ABC2_TM"/>
</dbReference>
<protein>
    <submittedName>
        <fullName evidence="10">ABC transporter permease</fullName>
    </submittedName>
</protein>
<dbReference type="GO" id="GO:0140359">
    <property type="term" value="F:ABC-type transporter activity"/>
    <property type="evidence" value="ECO:0007669"/>
    <property type="project" value="InterPro"/>
</dbReference>
<keyword evidence="6 8" id="KW-1133">Transmembrane helix</keyword>
<feature type="transmembrane region" description="Helical" evidence="8">
    <location>
        <begin position="351"/>
        <end position="371"/>
    </location>
</feature>
<keyword evidence="11" id="KW-1185">Reference proteome</keyword>
<feature type="transmembrane region" description="Helical" evidence="8">
    <location>
        <begin position="21"/>
        <end position="41"/>
    </location>
</feature>
<dbReference type="PROSITE" id="PS51012">
    <property type="entry name" value="ABC_TM2"/>
    <property type="match status" value="1"/>
</dbReference>
<organism evidence="10 11">
    <name type="scientific">Paenibacillus protaetiae</name>
    <dbReference type="NCBI Taxonomy" id="2509456"/>
    <lineage>
        <taxon>Bacteria</taxon>
        <taxon>Bacillati</taxon>
        <taxon>Bacillota</taxon>
        <taxon>Bacilli</taxon>
        <taxon>Bacillales</taxon>
        <taxon>Paenibacillaceae</taxon>
        <taxon>Paenibacillus</taxon>
    </lineage>
</organism>
<comment type="similarity">
    <text evidence="2">Belongs to the ABC-2 integral membrane protein family.</text>
</comment>
<dbReference type="RefSeq" id="WP_129437721.1">
    <property type="nucleotide sequence ID" value="NZ_CP035492.1"/>
</dbReference>
<evidence type="ECO:0000256" key="6">
    <source>
        <dbReference type="ARBA" id="ARBA00022989"/>
    </source>
</evidence>
<keyword evidence="4" id="KW-1003">Cell membrane</keyword>
<evidence type="ECO:0000256" key="5">
    <source>
        <dbReference type="ARBA" id="ARBA00022692"/>
    </source>
</evidence>
<evidence type="ECO:0000256" key="2">
    <source>
        <dbReference type="ARBA" id="ARBA00007783"/>
    </source>
</evidence>
<feature type="transmembrane region" description="Helical" evidence="8">
    <location>
        <begin position="228"/>
        <end position="256"/>
    </location>
</feature>
<evidence type="ECO:0000259" key="9">
    <source>
        <dbReference type="PROSITE" id="PS51012"/>
    </source>
</evidence>
<feature type="transmembrane region" description="Helical" evidence="8">
    <location>
        <begin position="262"/>
        <end position="288"/>
    </location>
</feature>
<dbReference type="Proteomes" id="UP000293568">
    <property type="component" value="Chromosome"/>
</dbReference>
<gene>
    <name evidence="10" type="ORF">ET464_01755</name>
</gene>
<dbReference type="PANTHER" id="PTHR30294">
    <property type="entry name" value="MEMBRANE COMPONENT OF ABC TRANSPORTER YHHJ-RELATED"/>
    <property type="match status" value="1"/>
</dbReference>
<dbReference type="KEGG" id="pprt:ET464_01755"/>
<dbReference type="InterPro" id="IPR051449">
    <property type="entry name" value="ABC-2_transporter_component"/>
</dbReference>
<dbReference type="InterPro" id="IPR047817">
    <property type="entry name" value="ABC2_TM_bact-type"/>
</dbReference>
<evidence type="ECO:0000313" key="11">
    <source>
        <dbReference type="Proteomes" id="UP000293568"/>
    </source>
</evidence>
<evidence type="ECO:0000256" key="3">
    <source>
        <dbReference type="ARBA" id="ARBA00022448"/>
    </source>
</evidence>
<evidence type="ECO:0000256" key="7">
    <source>
        <dbReference type="ARBA" id="ARBA00023136"/>
    </source>
</evidence>
<dbReference type="OrthoDB" id="266913at2"/>
<feature type="transmembrane region" description="Helical" evidence="8">
    <location>
        <begin position="300"/>
        <end position="319"/>
    </location>
</feature>
<dbReference type="GO" id="GO:0005886">
    <property type="term" value="C:plasma membrane"/>
    <property type="evidence" value="ECO:0007669"/>
    <property type="project" value="UniProtKB-SubCell"/>
</dbReference>
<evidence type="ECO:0000313" key="10">
    <source>
        <dbReference type="EMBL" id="QAY65294.1"/>
    </source>
</evidence>
<feature type="domain" description="ABC transmembrane type-2" evidence="9">
    <location>
        <begin position="153"/>
        <end position="376"/>
    </location>
</feature>
<keyword evidence="5 8" id="KW-0812">Transmembrane</keyword>
<accession>A0A4P6ER12</accession>
<evidence type="ECO:0000256" key="8">
    <source>
        <dbReference type="SAM" id="Phobius"/>
    </source>
</evidence>
<dbReference type="Pfam" id="PF12698">
    <property type="entry name" value="ABC2_membrane_3"/>
    <property type="match status" value="1"/>
</dbReference>
<feature type="transmembrane region" description="Helical" evidence="8">
    <location>
        <begin position="189"/>
        <end position="208"/>
    </location>
</feature>
<dbReference type="PANTHER" id="PTHR30294:SF45">
    <property type="entry name" value="LINEARMYCIN RESISTANCE PERMEASE PROTEIN LNRN"/>
    <property type="match status" value="1"/>
</dbReference>
<name>A0A4P6ER12_9BACL</name>
<reference evidence="10 11" key="1">
    <citation type="submission" date="2019-01" db="EMBL/GenBank/DDBJ databases">
        <title>Genome sequencing of strain FW100M-2.</title>
        <authorList>
            <person name="Heo J."/>
            <person name="Kim S.-J."/>
            <person name="Kim J.-S."/>
            <person name="Hong S.-B."/>
            <person name="Kwon S.-W."/>
        </authorList>
    </citation>
    <scope>NUCLEOTIDE SEQUENCE [LARGE SCALE GENOMIC DNA]</scope>
    <source>
        <strain evidence="10 11">FW100M-2</strain>
    </source>
</reference>
<dbReference type="AlphaFoldDB" id="A0A4P6ER12"/>
<keyword evidence="3" id="KW-0813">Transport</keyword>
<dbReference type="Gene3D" id="3.40.1710.10">
    <property type="entry name" value="abc type-2 transporter like domain"/>
    <property type="match status" value="1"/>
</dbReference>
<evidence type="ECO:0000256" key="4">
    <source>
        <dbReference type="ARBA" id="ARBA00022475"/>
    </source>
</evidence>
<evidence type="ECO:0000256" key="1">
    <source>
        <dbReference type="ARBA" id="ARBA00004651"/>
    </source>
</evidence>
<comment type="subcellular location">
    <subcellularLocation>
        <location evidence="1">Cell membrane</location>
        <topology evidence="1">Multi-pass membrane protein</topology>
    </subcellularLocation>
</comment>
<sequence>MWNELSFLVGSTLRMTFRKKINLLLFFGLPLAGVLLSLLLYGSGTPAEMRIGVVNGDGSEKIASDTVAFLKSLQNVKLVDVTEPELKQQLFDGKLDSGLILQPGFSASVLSGSPDHIAVESVKGASATSYMKSMLASYINNVSGMVQLSGGDSGKFERLYDSYRQNSFAVTAQSVNDASSKKEMSYQSVGFLILFMMMSAVGLSELILKNRENRTYFRVLSSPVSAKVYVLSNIIVNVIVMLAQIVVVLVCMRYVFNLDPGVPMGILALLLGIFALVSVSISLVIVSFSKNSAAAGAIQNLVITPTCLISGCFFSVSIMPDYVQRIADFLPQRWVLQSIEQLQSGASLSGIGMNFVILLAFAAVFFLLAVYKFGRNNDTRNFV</sequence>
<keyword evidence="7 8" id="KW-0472">Membrane</keyword>